<evidence type="ECO:0000259" key="3">
    <source>
        <dbReference type="PROSITE" id="PS50930"/>
    </source>
</evidence>
<dbReference type="PROSITE" id="PS50930">
    <property type="entry name" value="HTH_LYTTR"/>
    <property type="match status" value="1"/>
</dbReference>
<dbReference type="InterPro" id="IPR007492">
    <property type="entry name" value="LytTR_DNA-bd_dom"/>
</dbReference>
<dbReference type="GO" id="GO:0003677">
    <property type="term" value="F:DNA binding"/>
    <property type="evidence" value="ECO:0007669"/>
    <property type="project" value="UniProtKB-KW"/>
</dbReference>
<evidence type="ECO:0000313" key="5">
    <source>
        <dbReference type="Proteomes" id="UP001165287"/>
    </source>
</evidence>
<evidence type="ECO:0000313" key="4">
    <source>
        <dbReference type="EMBL" id="MBZ5753740.1"/>
    </source>
</evidence>
<dbReference type="SMART" id="SM00448">
    <property type="entry name" value="REC"/>
    <property type="match status" value="1"/>
</dbReference>
<feature type="domain" description="Response regulatory" evidence="2">
    <location>
        <begin position="3"/>
        <end position="117"/>
    </location>
</feature>
<dbReference type="Gene3D" id="3.40.50.2300">
    <property type="match status" value="1"/>
</dbReference>
<dbReference type="SMART" id="SM00850">
    <property type="entry name" value="LytTR"/>
    <property type="match status" value="1"/>
</dbReference>
<dbReference type="PANTHER" id="PTHR37299">
    <property type="entry name" value="TRANSCRIPTIONAL REGULATOR-RELATED"/>
    <property type="match status" value="1"/>
</dbReference>
<dbReference type="RefSeq" id="WP_224142146.1">
    <property type="nucleotide sequence ID" value="NZ_JAIQUM010000146.1"/>
</dbReference>
<reference evidence="4" key="1">
    <citation type="submission" date="2024-05" db="EMBL/GenBank/DDBJ databases">
        <title>Metabacillus sp. nov., isolated from the rhizosphere soil of tomato plants.</title>
        <authorList>
            <person name="Ma R."/>
        </authorList>
    </citation>
    <scope>NUCLEOTIDE SEQUENCE</scope>
    <source>
        <strain evidence="4">DBTR6</strain>
    </source>
</reference>
<protein>
    <submittedName>
        <fullName evidence="4">LytTR family DNA-binding domain-containing protein</fullName>
    </submittedName>
</protein>
<dbReference type="Proteomes" id="UP001165287">
    <property type="component" value="Unassembled WGS sequence"/>
</dbReference>
<keyword evidence="5" id="KW-1185">Reference proteome</keyword>
<gene>
    <name evidence="4" type="ORF">K9V48_26880</name>
</gene>
<name>A0ABS7UZI3_9BACI</name>
<dbReference type="Pfam" id="PF04397">
    <property type="entry name" value="LytTR"/>
    <property type="match status" value="1"/>
</dbReference>
<accession>A0ABS7UZI3</accession>
<feature type="domain" description="HTH LytTR-type" evidence="3">
    <location>
        <begin position="144"/>
        <end position="248"/>
    </location>
</feature>
<proteinExistence type="predicted"/>
<dbReference type="SUPFAM" id="SSF52172">
    <property type="entry name" value="CheY-like"/>
    <property type="match status" value="1"/>
</dbReference>
<dbReference type="InterPro" id="IPR011006">
    <property type="entry name" value="CheY-like_superfamily"/>
</dbReference>
<dbReference type="Pfam" id="PF00072">
    <property type="entry name" value="Response_reg"/>
    <property type="match status" value="1"/>
</dbReference>
<dbReference type="PANTHER" id="PTHR37299:SF1">
    <property type="entry name" value="STAGE 0 SPORULATION PROTEIN A HOMOLOG"/>
    <property type="match status" value="1"/>
</dbReference>
<organism evidence="4 5">
    <name type="scientific">Metabacillus rhizolycopersici</name>
    <dbReference type="NCBI Taxonomy" id="2875709"/>
    <lineage>
        <taxon>Bacteria</taxon>
        <taxon>Bacillati</taxon>
        <taxon>Bacillota</taxon>
        <taxon>Bacilli</taxon>
        <taxon>Bacillales</taxon>
        <taxon>Bacillaceae</taxon>
        <taxon>Metabacillus</taxon>
    </lineage>
</organism>
<dbReference type="Gene3D" id="2.20.25.10">
    <property type="match status" value="1"/>
</dbReference>
<keyword evidence="1" id="KW-0597">Phosphoprotein</keyword>
<dbReference type="EMBL" id="JAIQUM010000146">
    <property type="protein sequence ID" value="MBZ5753740.1"/>
    <property type="molecule type" value="Genomic_DNA"/>
</dbReference>
<dbReference type="PROSITE" id="PS50110">
    <property type="entry name" value="RESPONSE_REGULATORY"/>
    <property type="match status" value="1"/>
</dbReference>
<dbReference type="InterPro" id="IPR046947">
    <property type="entry name" value="LytR-like"/>
</dbReference>
<evidence type="ECO:0000259" key="2">
    <source>
        <dbReference type="PROSITE" id="PS50110"/>
    </source>
</evidence>
<dbReference type="InterPro" id="IPR001789">
    <property type="entry name" value="Sig_transdc_resp-reg_receiver"/>
</dbReference>
<dbReference type="Gene3D" id="2.40.50.40">
    <property type="match status" value="1"/>
</dbReference>
<feature type="modified residue" description="4-aspartylphosphate" evidence="1">
    <location>
        <position position="54"/>
    </location>
</feature>
<evidence type="ECO:0000256" key="1">
    <source>
        <dbReference type="PROSITE-ProRule" id="PRU00169"/>
    </source>
</evidence>
<keyword evidence="4" id="KW-0238">DNA-binding</keyword>
<sequence>MISAYLVEDEIFAREYLKDLLSQISKIEVVGEADEIQKAISEIHQFEPEVVFLDIHLAKGNGIDLAKNLRSLKKPPFIVFVTAFEKYAVKAFGLDAVDYILKPFDEKRIEHTIEKVVKWNQLKKEDDQSQIVKEIRRSKNINKLPVVKDERIILVDIQNIMYIGTENRQVFIKTLNDKYLIDSLLYEIEQKLENFSFLRVHRGYIINLEYVNEIEQGFNGTYNLIFRDGSKAPVSRSYIKTVRQYLGF</sequence>
<comment type="caution">
    <text evidence="4">The sequence shown here is derived from an EMBL/GenBank/DDBJ whole genome shotgun (WGS) entry which is preliminary data.</text>
</comment>